<name>B9T9Q6_RICCO</name>
<evidence type="ECO:0000313" key="2">
    <source>
        <dbReference type="Proteomes" id="UP000008311"/>
    </source>
</evidence>
<evidence type="ECO:0000313" key="1">
    <source>
        <dbReference type="EMBL" id="EEF27409.1"/>
    </source>
</evidence>
<sequence>MPHHPDPSSAASAAPRLDELAIDAVLHMGAALDVLDLHARHNITAINCVCRDLLRLYYVKADQAQSLEPQDKELLGLLHDTAVNLGYAIEVVDHLNGDEADDPILYAVSYLLKAAKRFADEGLSAGVGLALATVPYAATPYVGAERRSCDAESVGKCACSQIPEPALEAPQRSLVHLAPAIRWPSPASSRRLRSPGRPGLFQRAMHCLNRLAAGAPDAKAGCACPLG</sequence>
<dbReference type="Proteomes" id="UP000008311">
    <property type="component" value="Unassembled WGS sequence"/>
</dbReference>
<keyword evidence="2" id="KW-1185">Reference proteome</keyword>
<protein>
    <submittedName>
        <fullName evidence="1">Uncharacterized protein</fullName>
    </submittedName>
</protein>
<accession>B9T9Q6</accession>
<dbReference type="EMBL" id="EQ975429">
    <property type="protein sequence ID" value="EEF27409.1"/>
    <property type="molecule type" value="Genomic_DNA"/>
</dbReference>
<proteinExistence type="predicted"/>
<dbReference type="AlphaFoldDB" id="B9T9Q6"/>
<organism evidence="1 2">
    <name type="scientific">Ricinus communis</name>
    <name type="common">Castor bean</name>
    <dbReference type="NCBI Taxonomy" id="3988"/>
    <lineage>
        <taxon>Eukaryota</taxon>
        <taxon>Viridiplantae</taxon>
        <taxon>Streptophyta</taxon>
        <taxon>Embryophyta</taxon>
        <taxon>Tracheophyta</taxon>
        <taxon>Spermatophyta</taxon>
        <taxon>Magnoliopsida</taxon>
        <taxon>eudicotyledons</taxon>
        <taxon>Gunneridae</taxon>
        <taxon>Pentapetalae</taxon>
        <taxon>rosids</taxon>
        <taxon>fabids</taxon>
        <taxon>Malpighiales</taxon>
        <taxon>Euphorbiaceae</taxon>
        <taxon>Acalyphoideae</taxon>
        <taxon>Acalypheae</taxon>
        <taxon>Ricinus</taxon>
    </lineage>
</organism>
<gene>
    <name evidence="1" type="ORF">RCOM_0412130</name>
</gene>
<reference evidence="2" key="1">
    <citation type="journal article" date="2010" name="Nat. Biotechnol.">
        <title>Draft genome sequence of the oilseed species Ricinus communis.</title>
        <authorList>
            <person name="Chan A.P."/>
            <person name="Crabtree J."/>
            <person name="Zhao Q."/>
            <person name="Lorenzi H."/>
            <person name="Orvis J."/>
            <person name="Puiu D."/>
            <person name="Melake-Berhan A."/>
            <person name="Jones K.M."/>
            <person name="Redman J."/>
            <person name="Chen G."/>
            <person name="Cahoon E.B."/>
            <person name="Gedil M."/>
            <person name="Stanke M."/>
            <person name="Haas B.J."/>
            <person name="Wortman J.R."/>
            <person name="Fraser-Liggett C.M."/>
            <person name="Ravel J."/>
            <person name="Rabinowicz P.D."/>
        </authorList>
    </citation>
    <scope>NUCLEOTIDE SEQUENCE [LARGE SCALE GENOMIC DNA]</scope>
    <source>
        <strain evidence="2">cv. Hale</strain>
    </source>
</reference>
<dbReference type="InParanoid" id="B9T9Q6"/>